<dbReference type="PANTHER" id="PTHR35908">
    <property type="entry name" value="HYPOTHETICAL FUSION PROTEIN"/>
    <property type="match status" value="1"/>
</dbReference>
<name>A0AAU2JZ87_9ACTN</name>
<proteinExistence type="predicted"/>
<organism evidence="3">
    <name type="scientific">Streptomyces sp. NBC_00049</name>
    <dbReference type="NCBI Taxonomy" id="2903617"/>
    <lineage>
        <taxon>Bacteria</taxon>
        <taxon>Bacillati</taxon>
        <taxon>Actinomycetota</taxon>
        <taxon>Actinomycetes</taxon>
        <taxon>Kitasatosporales</taxon>
        <taxon>Streptomycetaceae</taxon>
        <taxon>Streptomyces</taxon>
    </lineage>
</organism>
<feature type="domain" description="Glyoxalase-like" evidence="2">
    <location>
        <begin position="6"/>
        <end position="142"/>
    </location>
</feature>
<gene>
    <name evidence="3" type="ORF">OG327_35230</name>
</gene>
<dbReference type="InterPro" id="IPR041581">
    <property type="entry name" value="Glyoxalase_6"/>
</dbReference>
<dbReference type="Gene3D" id="3.10.180.10">
    <property type="entry name" value="2,3-Dihydroxybiphenyl 1,2-Dioxygenase, domain 1"/>
    <property type="match status" value="1"/>
</dbReference>
<accession>A0AAU2JZ87</accession>
<protein>
    <submittedName>
        <fullName evidence="3">VOC family protein</fullName>
    </submittedName>
</protein>
<evidence type="ECO:0000259" key="2">
    <source>
        <dbReference type="Pfam" id="PF18029"/>
    </source>
</evidence>
<feature type="region of interest" description="Disordered" evidence="1">
    <location>
        <begin position="119"/>
        <end position="144"/>
    </location>
</feature>
<dbReference type="AlphaFoldDB" id="A0AAU2JZ87"/>
<evidence type="ECO:0000313" key="3">
    <source>
        <dbReference type="EMBL" id="WTU78134.1"/>
    </source>
</evidence>
<reference evidence="3" key="1">
    <citation type="submission" date="2022-10" db="EMBL/GenBank/DDBJ databases">
        <title>The complete genomes of actinobacterial strains from the NBC collection.</title>
        <authorList>
            <person name="Joergensen T.S."/>
            <person name="Alvarez Arevalo M."/>
            <person name="Sterndorff E.B."/>
            <person name="Faurdal D."/>
            <person name="Vuksanovic O."/>
            <person name="Mourched A.-S."/>
            <person name="Charusanti P."/>
            <person name="Shaw S."/>
            <person name="Blin K."/>
            <person name="Weber T."/>
        </authorList>
    </citation>
    <scope>NUCLEOTIDE SEQUENCE</scope>
    <source>
        <strain evidence="3">NBC_00049</strain>
    </source>
</reference>
<dbReference type="Pfam" id="PF18029">
    <property type="entry name" value="Glyoxalase_6"/>
    <property type="match status" value="1"/>
</dbReference>
<dbReference type="PANTHER" id="PTHR35908:SF1">
    <property type="entry name" value="CONSERVED PROTEIN"/>
    <property type="match status" value="1"/>
</dbReference>
<evidence type="ECO:0000256" key="1">
    <source>
        <dbReference type="SAM" id="MobiDB-lite"/>
    </source>
</evidence>
<sequence length="144" mass="15944">MAYTFQVTIDSPTPHALADWWADALGWEVEPSDEEFIRSMIDAGRATEADTTTHRGTLVWKAGAGIRHPEGLERAPRILFQLIAEPKTVKNRVHLDVRTGQDDPRAVVERLIAKGAKHLHEGNQGPSRWTTLADPEGNELCVSA</sequence>
<dbReference type="EMBL" id="CP108264">
    <property type="protein sequence ID" value="WTU78134.1"/>
    <property type="molecule type" value="Genomic_DNA"/>
</dbReference>
<dbReference type="SUPFAM" id="SSF54593">
    <property type="entry name" value="Glyoxalase/Bleomycin resistance protein/Dihydroxybiphenyl dioxygenase"/>
    <property type="match status" value="1"/>
</dbReference>
<dbReference type="InterPro" id="IPR029068">
    <property type="entry name" value="Glyas_Bleomycin-R_OHBP_Dase"/>
</dbReference>